<comment type="caution">
    <text evidence="2">The sequence shown here is derived from an EMBL/GenBank/DDBJ whole genome shotgun (WGS) entry which is preliminary data.</text>
</comment>
<organism evidence="2 3">
    <name type="scientific">Brevibacterium senegalense</name>
    <dbReference type="NCBI Taxonomy" id="1033736"/>
    <lineage>
        <taxon>Bacteria</taxon>
        <taxon>Bacillati</taxon>
        <taxon>Actinomycetota</taxon>
        <taxon>Actinomycetes</taxon>
        <taxon>Micrococcales</taxon>
        <taxon>Brevibacteriaceae</taxon>
        <taxon>Brevibacterium</taxon>
    </lineage>
</organism>
<dbReference type="InterPro" id="IPR002847">
    <property type="entry name" value="F420-0_gamma-glut_ligase-dom"/>
</dbReference>
<dbReference type="Gene3D" id="3.30.1330.100">
    <property type="entry name" value="CofE-like"/>
    <property type="match status" value="1"/>
</dbReference>
<evidence type="ECO:0000313" key="3">
    <source>
        <dbReference type="Proteomes" id="UP000784435"/>
    </source>
</evidence>
<reference evidence="2" key="2">
    <citation type="submission" date="2021-09" db="EMBL/GenBank/DDBJ databases">
        <authorList>
            <person name="Gilroy R."/>
        </authorList>
    </citation>
    <scope>NUCLEOTIDE SEQUENCE</scope>
    <source>
        <strain evidence="2">ChiGjej5B5-7349</strain>
    </source>
</reference>
<dbReference type="AlphaFoldDB" id="A0A921SMX4"/>
<sequence length="393" mass="39941">MRPAPSSARPAAEPSRLLTAYAVPGIGRVRPGTDLGRELVGAIRAGGLDLKDGDVVVVASKIVAKAEGALASAGSRAELEALVAARTRHTVARRRFGAGATVSVVRTPAGTVQAAAGLDRSNTEADGDVVLHPQDPDASAAALQAVLAERFGARVAVLVTDTTSRPWRAGVGDIALGCAGLEPLDSQQGLPDDTGRAQEVTVRAVADAIAAAADLVKGAARGRPVAIVRGVGDHVTGRPGPGATGLNRAFEDDWFRTGHVESAWAALGVDPDDPTVVPPSGDGSDDILTRTTRALAVTRAGDPRTPGQGAWRLTVMGSGALIRIRPRPGAAGSQADGHPLVEAAVGLGALLERIATSLAAEDLRCETAWLWEDSGAPGGADVRIALAPASLRS</sequence>
<dbReference type="GO" id="GO:0052618">
    <property type="term" value="F:coenzyme F420-0:L-glutamate ligase activity"/>
    <property type="evidence" value="ECO:0007669"/>
    <property type="project" value="UniProtKB-EC"/>
</dbReference>
<evidence type="ECO:0000313" key="2">
    <source>
        <dbReference type="EMBL" id="HJG79271.1"/>
    </source>
</evidence>
<keyword evidence="2" id="KW-0436">Ligase</keyword>
<dbReference type="PANTHER" id="PTHR47917">
    <property type="match status" value="1"/>
</dbReference>
<dbReference type="EMBL" id="DYUK01000061">
    <property type="protein sequence ID" value="HJG79271.1"/>
    <property type="molecule type" value="Genomic_DNA"/>
</dbReference>
<protein>
    <submittedName>
        <fullName evidence="2">Coenzyme F420-0:L-glutamate ligase</fullName>
        <ecNumber evidence="2">6.3.2.31</ecNumber>
    </submittedName>
</protein>
<name>A0A921SMX4_9MICO</name>
<dbReference type="Gene3D" id="3.90.1660.10">
    <property type="entry name" value="CofE-like domain"/>
    <property type="match status" value="1"/>
</dbReference>
<gene>
    <name evidence="2" type="ORF">K8V08_02535</name>
</gene>
<dbReference type="EC" id="6.3.2.31" evidence="2"/>
<feature type="domain" description="Coenzyme F420:L-glutamate ligase-like" evidence="1">
    <location>
        <begin position="27"/>
        <end position="230"/>
    </location>
</feature>
<proteinExistence type="predicted"/>
<dbReference type="Pfam" id="PF01996">
    <property type="entry name" value="F420_ligase"/>
    <property type="match status" value="1"/>
</dbReference>
<dbReference type="PANTHER" id="PTHR47917:SF1">
    <property type="entry name" value="COENZYME F420:L-GLUTAMATE LIGASE"/>
    <property type="match status" value="1"/>
</dbReference>
<dbReference type="SUPFAM" id="SSF144010">
    <property type="entry name" value="CofE-like"/>
    <property type="match status" value="1"/>
</dbReference>
<accession>A0A921SMX4</accession>
<dbReference type="Proteomes" id="UP000784435">
    <property type="component" value="Unassembled WGS sequence"/>
</dbReference>
<evidence type="ECO:0000259" key="1">
    <source>
        <dbReference type="Pfam" id="PF01996"/>
    </source>
</evidence>
<reference evidence="2" key="1">
    <citation type="journal article" date="2021" name="PeerJ">
        <title>Extensive microbial diversity within the chicken gut microbiome revealed by metagenomics and culture.</title>
        <authorList>
            <person name="Gilroy R."/>
            <person name="Ravi A."/>
            <person name="Getino M."/>
            <person name="Pursley I."/>
            <person name="Horton D.L."/>
            <person name="Alikhan N.F."/>
            <person name="Baker D."/>
            <person name="Gharbi K."/>
            <person name="Hall N."/>
            <person name="Watson M."/>
            <person name="Adriaenssens E.M."/>
            <person name="Foster-Nyarko E."/>
            <person name="Jarju S."/>
            <person name="Secka A."/>
            <person name="Antonio M."/>
            <person name="Oren A."/>
            <person name="Chaudhuri R.R."/>
            <person name="La Ragione R."/>
            <person name="Hildebrand F."/>
            <person name="Pallen M.J."/>
        </authorList>
    </citation>
    <scope>NUCLEOTIDE SEQUENCE</scope>
    <source>
        <strain evidence="2">ChiGjej5B5-7349</strain>
    </source>
</reference>